<dbReference type="Gene3D" id="3.90.1150.200">
    <property type="match status" value="1"/>
</dbReference>
<evidence type="ECO:0000313" key="3">
    <source>
        <dbReference type="Proteomes" id="UP000196531"/>
    </source>
</evidence>
<evidence type="ECO:0000313" key="2">
    <source>
        <dbReference type="EMBL" id="OUR99687.1"/>
    </source>
</evidence>
<dbReference type="InterPro" id="IPR014922">
    <property type="entry name" value="YdhG-like"/>
</dbReference>
<gene>
    <name evidence="2" type="ORF">A9Q84_01290</name>
</gene>
<dbReference type="EMBL" id="MAAO01000002">
    <property type="protein sequence ID" value="OUR99687.1"/>
    <property type="molecule type" value="Genomic_DNA"/>
</dbReference>
<proteinExistence type="predicted"/>
<dbReference type="Pfam" id="PF08818">
    <property type="entry name" value="DUF1801"/>
    <property type="match status" value="1"/>
</dbReference>
<evidence type="ECO:0000259" key="1">
    <source>
        <dbReference type="Pfam" id="PF08818"/>
    </source>
</evidence>
<organism evidence="2 3">
    <name type="scientific">Halobacteriovorax marinus</name>
    <dbReference type="NCBI Taxonomy" id="97084"/>
    <lineage>
        <taxon>Bacteria</taxon>
        <taxon>Pseudomonadati</taxon>
        <taxon>Bdellovibrionota</taxon>
        <taxon>Bacteriovoracia</taxon>
        <taxon>Bacteriovoracales</taxon>
        <taxon>Halobacteriovoraceae</taxon>
        <taxon>Halobacteriovorax</taxon>
    </lineage>
</organism>
<reference evidence="3" key="1">
    <citation type="journal article" date="2017" name="Proc. Natl. Acad. Sci. U.S.A.">
        <title>Simulation of Deepwater Horizon oil plume reveals substrate specialization within a complex community of hydrocarbon-degraders.</title>
        <authorList>
            <person name="Hu P."/>
            <person name="Dubinsky E.A."/>
            <person name="Probst A.J."/>
            <person name="Wang J."/>
            <person name="Sieber C.M.K."/>
            <person name="Tom L.M."/>
            <person name="Gardinali P."/>
            <person name="Banfield J.F."/>
            <person name="Atlas R.M."/>
            <person name="Andersen G.L."/>
        </authorList>
    </citation>
    <scope>NUCLEOTIDE SEQUENCE [LARGE SCALE GENOMIC DNA]</scope>
</reference>
<protein>
    <recommendedName>
        <fullName evidence="1">YdhG-like domain-containing protein</fullName>
    </recommendedName>
</protein>
<comment type="caution">
    <text evidence="2">The sequence shown here is derived from an EMBL/GenBank/DDBJ whole genome shotgun (WGS) entry which is preliminary data.</text>
</comment>
<dbReference type="AlphaFoldDB" id="A0A1Y5FIK5"/>
<dbReference type="Proteomes" id="UP000196531">
    <property type="component" value="Unassembled WGS sequence"/>
</dbReference>
<accession>A0A1Y5FIK5</accession>
<name>A0A1Y5FIK5_9BACT</name>
<dbReference type="SUPFAM" id="SSF159888">
    <property type="entry name" value="YdhG-like"/>
    <property type="match status" value="1"/>
</dbReference>
<feature type="domain" description="YdhG-like" evidence="1">
    <location>
        <begin position="23"/>
        <end position="119"/>
    </location>
</feature>
<sequence length="125" mass="14600">MEKAEISKFLAHVSKCSQNEFKIVTELRRIVQMTLPDLVEKISYGVPYFSGKRRVCFIWPSVVPQGPREGVWLGFCYGYRMDDPKEILEKGSRKQVFTLTFKNLEQIDESLLQEYLLEARMTDLS</sequence>